<evidence type="ECO:0000313" key="3">
    <source>
        <dbReference type="Proteomes" id="UP000623172"/>
    </source>
</evidence>
<dbReference type="AlphaFoldDB" id="A0A926D6I3"/>
<feature type="domain" description="Gp28/Gp37-like" evidence="1">
    <location>
        <begin position="4"/>
        <end position="357"/>
    </location>
</feature>
<reference evidence="2" key="1">
    <citation type="submission" date="2020-08" db="EMBL/GenBank/DDBJ databases">
        <title>Genome public.</title>
        <authorList>
            <person name="Liu C."/>
            <person name="Sun Q."/>
        </authorList>
    </citation>
    <scope>NUCLEOTIDE SEQUENCE</scope>
    <source>
        <strain evidence="2">NSJ-53</strain>
    </source>
</reference>
<gene>
    <name evidence="2" type="ORF">H8696_10415</name>
</gene>
<organism evidence="2 3">
    <name type="scientific">Gehongia tenuis</name>
    <dbReference type="NCBI Taxonomy" id="2763655"/>
    <lineage>
        <taxon>Bacteria</taxon>
        <taxon>Bacillati</taxon>
        <taxon>Bacillota</taxon>
        <taxon>Clostridia</taxon>
        <taxon>Christensenellales</taxon>
        <taxon>Christensenellaceae</taxon>
        <taxon>Gehongia</taxon>
    </lineage>
</organism>
<sequence>MSDFYIYNNVKERIGIIQNDESVQWLENYQSPGEVKVVVRVTEDNLALLVDGNRIYNTDSNTAARISYVSIVEAESEHSIIARADLTAELLSDRVVMATENVTNVEAAMYAIYAKNRRGLPIEMGTAQGYTERLDMEITWNTVLDALNALAASSGLGYVVGFDPETGIETLKVYKGIDRSVEGSDNYVGYFGTDVGNISNLEITTGTTDLKNVAVVAGEGEGSARTVRIVSLGNVSGENRRELYVDARDVQREAQIAVDTGQVDEKGNPIYEYQTKVYTDAEYNALLDARGYEKLAEHLSSFGVTCDIEQSNLEYGVDYHLGDRMPVKLTDYGITASAVVSSVNRIYESSGTRVVVTLSDFKLTE</sequence>
<protein>
    <submittedName>
        <fullName evidence="2">Siphovirus ReqiPepy6 Gp37-like family protein</fullName>
    </submittedName>
</protein>
<evidence type="ECO:0000313" key="2">
    <source>
        <dbReference type="EMBL" id="MBC8532257.1"/>
    </source>
</evidence>
<accession>A0A926D6I3</accession>
<dbReference type="Pfam" id="PF14594">
    <property type="entry name" value="Sipho_Gp37"/>
    <property type="match status" value="1"/>
</dbReference>
<dbReference type="Proteomes" id="UP000623172">
    <property type="component" value="Unassembled WGS sequence"/>
</dbReference>
<evidence type="ECO:0000259" key="1">
    <source>
        <dbReference type="Pfam" id="PF14594"/>
    </source>
</evidence>
<dbReference type="InterPro" id="IPR029432">
    <property type="entry name" value="Gp28/Gp37-like_dom"/>
</dbReference>
<keyword evidence="3" id="KW-1185">Reference proteome</keyword>
<dbReference type="EMBL" id="JACRSR010000006">
    <property type="protein sequence ID" value="MBC8532257.1"/>
    <property type="molecule type" value="Genomic_DNA"/>
</dbReference>
<comment type="caution">
    <text evidence="2">The sequence shown here is derived from an EMBL/GenBank/DDBJ whole genome shotgun (WGS) entry which is preliminary data.</text>
</comment>
<proteinExistence type="predicted"/>
<name>A0A926D6I3_9FIRM</name>
<dbReference type="RefSeq" id="WP_249317370.1">
    <property type="nucleotide sequence ID" value="NZ_JACRSR010000006.1"/>
</dbReference>